<gene>
    <name evidence="1" type="primary">SCAND3</name>
    <name evidence="1" type="ORF">T07_2493</name>
</gene>
<dbReference type="STRING" id="6336.A0A0V0S0E6"/>
<organism evidence="1 2">
    <name type="scientific">Trichinella nelsoni</name>
    <dbReference type="NCBI Taxonomy" id="6336"/>
    <lineage>
        <taxon>Eukaryota</taxon>
        <taxon>Metazoa</taxon>
        <taxon>Ecdysozoa</taxon>
        <taxon>Nematoda</taxon>
        <taxon>Enoplea</taxon>
        <taxon>Dorylaimia</taxon>
        <taxon>Trichinellida</taxon>
        <taxon>Trichinellidae</taxon>
        <taxon>Trichinella</taxon>
    </lineage>
</organism>
<dbReference type="InterPro" id="IPR012337">
    <property type="entry name" value="RNaseH-like_sf"/>
</dbReference>
<proteinExistence type="predicted"/>
<reference evidence="1 2" key="1">
    <citation type="submission" date="2015-01" db="EMBL/GenBank/DDBJ databases">
        <title>Evolution of Trichinella species and genotypes.</title>
        <authorList>
            <person name="Korhonen P.K."/>
            <person name="Edoardo P."/>
            <person name="Giuseppe L.R."/>
            <person name="Gasser R.B."/>
        </authorList>
    </citation>
    <scope>NUCLEOTIDE SEQUENCE [LARGE SCALE GENOMIC DNA]</scope>
    <source>
        <strain evidence="1">ISS37</strain>
    </source>
</reference>
<name>A0A0V0S0E6_9BILA</name>
<comment type="caution">
    <text evidence="1">The sequence shown here is derived from an EMBL/GenBank/DDBJ whole genome shotgun (WGS) entry which is preliminary data.</text>
</comment>
<dbReference type="PANTHER" id="PTHR45913:SF19">
    <property type="entry name" value="LOW QUALITY PROTEIN: ZINC FINGER BED DOMAIN-CONTAINING PROTEIN 5-LIKE"/>
    <property type="match status" value="1"/>
</dbReference>
<dbReference type="EMBL" id="JYDL01000053">
    <property type="protein sequence ID" value="KRX19941.1"/>
    <property type="molecule type" value="Genomic_DNA"/>
</dbReference>
<accession>A0A0V0S0E6</accession>
<protein>
    <submittedName>
        <fullName evidence="1">SCAN domain-containing protein 3</fullName>
    </submittedName>
</protein>
<dbReference type="SUPFAM" id="SSF53098">
    <property type="entry name" value="Ribonuclease H-like"/>
    <property type="match status" value="1"/>
</dbReference>
<dbReference type="Proteomes" id="UP000054630">
    <property type="component" value="Unassembled WGS sequence"/>
</dbReference>
<dbReference type="PANTHER" id="PTHR45913">
    <property type="entry name" value="EPM2A-INTERACTING PROTEIN 1"/>
    <property type="match status" value="1"/>
</dbReference>
<keyword evidence="2" id="KW-1185">Reference proteome</keyword>
<dbReference type="OrthoDB" id="5918546at2759"/>
<sequence>MMQSTSNTASWLLKKTELKCHNAFVVCLDTLSNDAIRPTRLQWHLHHRHPELSEKPVEYFCAKRDSLSQMRLDKKGKYNQETVKAVKVSYEIAMLIAKNKKLHIIGENLVKPCIVNAVKILFGDDMAKQFKNISLSDSTVKRRIDELADDIKQQVLEKVKCSPFFAISCDESTDQANCAQLIVYARFIANNTIEEELLFSEPLKTTTKGADVFQAVSQFFEVNGLMWEKLVGVCTDGAPAMLGSRSGFVKMVKSKNPSIFAMHCVIHRQALVAKTLPDDLREDLNFAVEVVNYVKSSALNTRLFAALCESLNADHMALLYHTEVRWLSKGNMLGRIYELREAVAEFLEQRGRRTMCRAFKSEHFQLSLAYLADIFEALNSLNLKLQGANANVMAHYDIVQSFIAKISLWLKQFSRLNELFSDKYISEDLIRKIKGHLRSLQDELFTIFLTNPFLVNVEDLPHDLQEEAIELQFNSLAKDSFESMPLENFWVKLQAEYPKISSQSLRILVPFSSTYLCETGFSALMTLNTQHRNRLNVESDLRCTLSPTPPRIDNLVANKHCQYSHSISMNVLLWKLAWLDATMKQNVALRTLNTYRGRALTQVEKHCIRQISNRYAEKQRRAMIYTGEYTSGRRTLERFLKL</sequence>
<dbReference type="AlphaFoldDB" id="A0A0V0S0E6"/>
<evidence type="ECO:0000313" key="2">
    <source>
        <dbReference type="Proteomes" id="UP000054630"/>
    </source>
</evidence>
<evidence type="ECO:0000313" key="1">
    <source>
        <dbReference type="EMBL" id="KRX19941.1"/>
    </source>
</evidence>